<reference evidence="1" key="1">
    <citation type="journal article" date="2020" name="Nature">
        <title>Giant virus diversity and host interactions through global metagenomics.</title>
        <authorList>
            <person name="Schulz F."/>
            <person name="Roux S."/>
            <person name="Paez-Espino D."/>
            <person name="Jungbluth S."/>
            <person name="Walsh D.A."/>
            <person name="Denef V.J."/>
            <person name="McMahon K.D."/>
            <person name="Konstantinidis K.T."/>
            <person name="Eloe-Fadrosh E.A."/>
            <person name="Kyrpides N.C."/>
            <person name="Woyke T."/>
        </authorList>
    </citation>
    <scope>NUCLEOTIDE SEQUENCE</scope>
    <source>
        <strain evidence="1">GVMAG-M-3300020192-26</strain>
    </source>
</reference>
<dbReference type="AlphaFoldDB" id="A0A6C0CCS6"/>
<sequence>MRIRVFTFLMKKILMHMVNKRFNYQCLNTLQYANILRNVMSLWIIKSIWTRIRFGVLIGKGQMRQWGF</sequence>
<evidence type="ECO:0000313" key="1">
    <source>
        <dbReference type="EMBL" id="QHT01435.1"/>
    </source>
</evidence>
<organism evidence="1">
    <name type="scientific">viral metagenome</name>
    <dbReference type="NCBI Taxonomy" id="1070528"/>
    <lineage>
        <taxon>unclassified sequences</taxon>
        <taxon>metagenomes</taxon>
        <taxon>organismal metagenomes</taxon>
    </lineage>
</organism>
<dbReference type="EMBL" id="MN739372">
    <property type="protein sequence ID" value="QHT01435.1"/>
    <property type="molecule type" value="Genomic_DNA"/>
</dbReference>
<accession>A0A6C0CCS6</accession>
<name>A0A6C0CCS6_9ZZZZ</name>
<proteinExistence type="predicted"/>
<protein>
    <submittedName>
        <fullName evidence="1">Uncharacterized protein</fullName>
    </submittedName>
</protein>